<evidence type="ECO:0000313" key="2">
    <source>
        <dbReference type="EMBL" id="TNN66547.1"/>
    </source>
</evidence>
<keyword evidence="3" id="KW-1185">Reference proteome</keyword>
<comment type="caution">
    <text evidence="2">The sequence shown here is derived from an EMBL/GenBank/DDBJ whole genome shotgun (WGS) entry which is preliminary data.</text>
</comment>
<feature type="region of interest" description="Disordered" evidence="1">
    <location>
        <begin position="66"/>
        <end position="109"/>
    </location>
</feature>
<reference evidence="2 3" key="1">
    <citation type="submission" date="2019-03" db="EMBL/GenBank/DDBJ databases">
        <title>First draft genome of Liparis tanakae, snailfish: a comprehensive survey of snailfish specific genes.</title>
        <authorList>
            <person name="Kim W."/>
            <person name="Song I."/>
            <person name="Jeong J.-H."/>
            <person name="Kim D."/>
            <person name="Kim S."/>
            <person name="Ryu S."/>
            <person name="Song J.Y."/>
            <person name="Lee S.K."/>
        </authorList>
    </citation>
    <scope>NUCLEOTIDE SEQUENCE [LARGE SCALE GENOMIC DNA]</scope>
    <source>
        <tissue evidence="2">Muscle</tissue>
    </source>
</reference>
<evidence type="ECO:0000256" key="1">
    <source>
        <dbReference type="SAM" id="MobiDB-lite"/>
    </source>
</evidence>
<dbReference type="Proteomes" id="UP000314294">
    <property type="component" value="Unassembled WGS sequence"/>
</dbReference>
<feature type="compositionally biased region" description="Polar residues" evidence="1">
    <location>
        <begin position="13"/>
        <end position="28"/>
    </location>
</feature>
<accession>A0A4Z2HLD1</accession>
<feature type="compositionally biased region" description="Basic and acidic residues" evidence="1">
    <location>
        <begin position="1"/>
        <end position="12"/>
    </location>
</feature>
<gene>
    <name evidence="2" type="ORF">EYF80_023233</name>
</gene>
<dbReference type="AlphaFoldDB" id="A0A4Z2HLD1"/>
<organism evidence="2 3">
    <name type="scientific">Liparis tanakae</name>
    <name type="common">Tanaka's snailfish</name>
    <dbReference type="NCBI Taxonomy" id="230148"/>
    <lineage>
        <taxon>Eukaryota</taxon>
        <taxon>Metazoa</taxon>
        <taxon>Chordata</taxon>
        <taxon>Craniata</taxon>
        <taxon>Vertebrata</taxon>
        <taxon>Euteleostomi</taxon>
        <taxon>Actinopterygii</taxon>
        <taxon>Neopterygii</taxon>
        <taxon>Teleostei</taxon>
        <taxon>Neoteleostei</taxon>
        <taxon>Acanthomorphata</taxon>
        <taxon>Eupercaria</taxon>
        <taxon>Perciformes</taxon>
        <taxon>Cottioidei</taxon>
        <taxon>Cottales</taxon>
        <taxon>Liparidae</taxon>
        <taxon>Liparis</taxon>
    </lineage>
</organism>
<protein>
    <submittedName>
        <fullName evidence="2">Uncharacterized protein</fullName>
    </submittedName>
</protein>
<name>A0A4Z2HLD1_9TELE</name>
<feature type="region of interest" description="Disordered" evidence="1">
    <location>
        <begin position="1"/>
        <end position="33"/>
    </location>
</feature>
<evidence type="ECO:0000313" key="3">
    <source>
        <dbReference type="Proteomes" id="UP000314294"/>
    </source>
</evidence>
<feature type="compositionally biased region" description="Gly residues" evidence="1">
    <location>
        <begin position="89"/>
        <end position="98"/>
    </location>
</feature>
<dbReference type="EMBL" id="SRLO01000217">
    <property type="protein sequence ID" value="TNN66547.1"/>
    <property type="molecule type" value="Genomic_DNA"/>
</dbReference>
<proteinExistence type="predicted"/>
<sequence>MLYTRNPDETHKTPQAGTRASNSQGLHSRQSRALELCTGGARARIFSTTGQPAPLLVLQFTSWTFTFDIPNGQNDPEAKRQGARRQGPRGKGPGGMGQEVGAKRQGARR</sequence>